<name>A0A5J4X8F3_9EUKA</name>
<dbReference type="AlphaFoldDB" id="A0A5J4X8F3"/>
<gene>
    <name evidence="2" type="ORF">EZS28_001425</name>
</gene>
<proteinExistence type="predicted"/>
<comment type="caution">
    <text evidence="2">The sequence shown here is derived from an EMBL/GenBank/DDBJ whole genome shotgun (WGS) entry which is preliminary data.</text>
</comment>
<reference evidence="2 3" key="1">
    <citation type="submission" date="2019-03" db="EMBL/GenBank/DDBJ databases">
        <title>Single cell metagenomics reveals metabolic interactions within the superorganism composed of flagellate Streblomastix strix and complex community of Bacteroidetes bacteria on its surface.</title>
        <authorList>
            <person name="Treitli S.C."/>
            <person name="Kolisko M."/>
            <person name="Husnik F."/>
            <person name="Keeling P."/>
            <person name="Hampl V."/>
        </authorList>
    </citation>
    <scope>NUCLEOTIDE SEQUENCE [LARGE SCALE GENOMIC DNA]</scope>
    <source>
        <strain evidence="2">ST1C</strain>
    </source>
</reference>
<feature type="region of interest" description="Disordered" evidence="1">
    <location>
        <begin position="1"/>
        <end position="24"/>
    </location>
</feature>
<accession>A0A5J4X8F3</accession>
<evidence type="ECO:0000256" key="1">
    <source>
        <dbReference type="SAM" id="MobiDB-lite"/>
    </source>
</evidence>
<dbReference type="Proteomes" id="UP000324800">
    <property type="component" value="Unassembled WGS sequence"/>
</dbReference>
<evidence type="ECO:0000313" key="3">
    <source>
        <dbReference type="Proteomes" id="UP000324800"/>
    </source>
</evidence>
<sequence length="433" mass="50865">MNHKSNSTSKLPLSWDSNQTPNNANLVPQNPLQVAAQPKSTLMNAFCQNIEIDPMDPDQTIATPEEVSSNAITAERTFLAMLSGRETSRIDFYADKSLEDQVAEAKQHVNMTRALMDITEQGNLPKRQPSQVIHLVYNNQMLKQLRALLQTEGAYSTSVYMLLTRIVVIMREPDQEIKKLTGQQVIELIMIKQMQILLERTQDFARKPTHKTLLNAFLPHLSQLQQQSMNPYASIYPFYNQLPQQQIQEQQSLQYLFQYTGQPAQYPIQRTQFPTIPLLNPFLPMEDPPYKQTNEHRLLTNLNSRSYQNLKQPIQKLEQTAAQIVERPKQNETGIDIQTIFQFFQCRHTRYNKLPDYHCYIIQQRERERNSRDRAKDQYSLHIREQMSLKKLISQMKQYLKQQCHTYHRTRVIQKQLNEHDKIEDTIWQEIPV</sequence>
<protein>
    <submittedName>
        <fullName evidence="2">Uncharacterized protein</fullName>
    </submittedName>
</protein>
<evidence type="ECO:0000313" key="2">
    <source>
        <dbReference type="EMBL" id="KAA6403046.1"/>
    </source>
</evidence>
<organism evidence="2 3">
    <name type="scientific">Streblomastix strix</name>
    <dbReference type="NCBI Taxonomy" id="222440"/>
    <lineage>
        <taxon>Eukaryota</taxon>
        <taxon>Metamonada</taxon>
        <taxon>Preaxostyla</taxon>
        <taxon>Oxymonadida</taxon>
        <taxon>Streblomastigidae</taxon>
        <taxon>Streblomastix</taxon>
    </lineage>
</organism>
<dbReference type="EMBL" id="SNRW01000146">
    <property type="protein sequence ID" value="KAA6403046.1"/>
    <property type="molecule type" value="Genomic_DNA"/>
</dbReference>